<reference evidence="3" key="1">
    <citation type="submission" date="2022-10" db="EMBL/GenBank/DDBJ databases">
        <title>Novel sulphate-reducing endosymbionts in the free-living metamonad Anaeramoeba.</title>
        <authorList>
            <person name="Jerlstrom-Hultqvist J."/>
            <person name="Cepicka I."/>
            <person name="Gallot-Lavallee L."/>
            <person name="Salas-Leiva D."/>
            <person name="Curtis B.A."/>
            <person name="Zahonova K."/>
            <person name="Pipaliya S."/>
            <person name="Dacks J."/>
            <person name="Roger A.J."/>
        </authorList>
    </citation>
    <scope>NUCLEOTIDE SEQUENCE</scope>
    <source>
        <strain evidence="3">BMAN</strain>
    </source>
</reference>
<dbReference type="PANTHER" id="PTHR13743:SF112">
    <property type="entry name" value="BEACH DOMAIN-CONTAINING PROTEIN"/>
    <property type="match status" value="1"/>
</dbReference>
<sequence>MSFFKGLFKKKSQNKTQQNIPSQTNQTIQDETEDNFIKHSPNGEKLKNLWEKRKQITDPEARTNWFFEFSNLFIESYKDWSPEDIIQNQNKNLIDSNLNINENEQNKIKKKDKKNKKNSEKELHLTLQNAINNDLAHPTELITETMNGLLTFKELLDSHLEKESGINLFESKQSDILSANSLDMVDILIKSQFNRNSFENLFLFNLLVELANVANSYFKIFIADTKFEKTNENLEIYQLSPSQTKHQLLLQFLLHKVLKITCVLSNLNFINDLNTSLEKQLFSINSELKLQWIVNFGLLDYLIAFLDNSYHLSENFLLNHHQYQIQINLFSILLHLSISVPISDDISMRITDTILNILTRPNLSVPKIQLFNFENVKIEKVSEKQKLNIYLKSFDSIFNNIKNAVIHENIFTFNQTFQISTLKNLEFQTKIIVLQTLRELIKENTKIETSFGKNSQFSRLCDLILWVAYSFPQDYVEEFTKNKQQQIQKKIEDMKAKEKEKTLLKIKDKQNTKTNQRSNSLNNSSFLRKNFIFPTNLQAFQTDLPQILQLSNPDDFSQPKNTTKPKFPHDIQTNHKLHRLFQVFRDICIESANNSLLIKEDNKNTNQKTIKENIGKKDLIQSDSNWENLQRWKSGLQSISRIKDQILCVCLDTFNYNFHKSYANREYRDFIRIISPDLQLEVFMLFSTILDQAALDILNEYNMWNIFCSDFFYYETNNYFIGPKPSLDLFHSLKGFMFDLISYVATNQIVSNIYECQILIKLIKDNAKNLNIVLECIKTLLSIMKNKLLITQESLQKLAAIDELCVLNFELQEEQIYLQLQKRKSNQNLSVDQEYIDNLKENHQNYLKRTKTFSSDLIYEIRFHIYDIINLFFSNPKIINKFIRNNKNSEFASIKILLNNLLEVKTRRFIMKQFQNIFVSTPKTKNHSWIDFYMLIIEFISRMHQTFIKLYEEQKDISTGYLILIQDFLQTLTLSIIQNQRALQSILVKVGIFKLTATLLSTQESSNKLIIDILRLLIQIFRANRKNIIYFNKDVGYKTLENLIAQSNYLEKADTIYNLLMNMVVNNNVFNKENDNKFKKDFNDNTFDQETNFIIQNPDVVPVLFRLYSQPNTEKLFLHLLETFIDICNKSIHNTSCCCDSGLISLLIDQIPILFIKKHLLPKISSNNQYKAKREKEIQKSNQILIERVIGLLAILGSHYISVNELNLLFSHLKKFKSGAYSPYSHLFLLVLKKILSKRHAERRRQPKVFFDFDGRSSCLVFPKLEKWPLVHGYTFSTWMRIESFIDPLNKPNYEPRIFSFLTQNGQGIEAFFALRSKYSDKKDNKNIDSSEQKVMHLVEPKMDFVIKVTTNQSESDFLVYPFDMSLKQWFFFTFSQSLSRWSSSGETKIYIDGAQVFKSSLKYPSTTDHLIYNKIGSNFQINQSENQKQSTRENPFFGQMGTIYIFDDVLNANQISGIYQLGANYMWSFEEQSINPSLYPKLFEAQNQQSQTSKHKTVSFSSPVFSLFDGSLTDKLFVNFNSKACDFKYCFDQNPNPVIQKTKIVAMFKCVIRNLDDIIYCLGGIKLLFPLFFELSHKEMQFDFETLIKELEQRISSFNIREYFHKLQNQNEQNTKSIKNKNPNSYPFSEDPNTSNKIIDFITSKSENNFNENIFDLIADVLIGSPANQEDMISSSGFLILGNILEGLPPDYINEKFIKTIQTIILKSAKPELIEYLTHTFIFNFDIWIYTDYQIQNQIIQEIMDNLLIKKETIFFNRSKIHTQQIMNLLRLYYWLSPETYSIGIEPKKDNVSKNSNISWNRPKNEEVVNLRNNLLNLLKNKFQNHVGVEDIQSIIQYCIAMYDIMHTEEMKDVIIFFHDLIQNSENLMCKKVLERKKEANKLEKEQKRKTIIDTTKVKAKEGENDNQAKSSKKSKEEKNRFVFHDELHKIDSSKVIEALSSIGYMDAFIVFLDIEDDSLRELFLHIIWHIDFFNENIQNKKKYTSRLYPESGYYIIHSILLKYKFTKKISQILFQMLLSTNHNFEEIIENNEEIKIQKPWILETIFQFIIKEPEHFYSLEIMQEILYLLKKSDYNCSVFIQQQMWQNWLIEMVDQNSLIENEENENQNSKKVKNRLLSPRMTTQKHKSKWKERRRLNKIKEEHIDVLQKKQITRKEIRKEINQTVFETFKILQEYCFMKEKNGAKHLQQTLIYLQIFPFKKIEDEERITRKLFNKLVEALEEWVDKLNSNKTFTISKSNFKEFGILYENLYILISSIYQFIFFTPKIIPRRKHQVNQAVQENKTQENVQQKKHSQKEINKQFTANYLLRFSSANAKNEIDQTNRLSKKLGNYNAEELKSMFLQHREYGDVMFRFQSRVETEINKWEDYDLSSKFINFLQKLGVFENENYFLFLNDKTKTKNVLQITIIIMMELIKTGNAIQSKEVLDLLFSYLSVLIQSKSGNVSLYKREIVCLSLSHLFSMIESHQKENHLKVKKGNDKIEFIVMSLHKIFNSLSYVKGILDNENTTENTKQENKSLVLIGTNANVIMDTLNQPEWIKMINEVFHPESKKMKNDQEIYCHLYAQDIIQKMNDLDHENYEKLFEKLGSEKIKSIRKEIFIRWFSSKVKEENQRIVRFISLKEKMKKKASRKWRLAYQNLTNERGPWGSLDLNANSDSQTKKELHWKLDKREDSSHRRRKFKPNYNFDDHFEASIRRDQGSKEIADKIIDEMNEKMKQQLLNQQKKEGINIIADFNQNFAHETQDESENDEMENRDGENENNLEEFEGIEIVSSQNKSGDLTNLQTISDGNSNIKSNFSKKAISIRIKCQIITPLVSTPGYFEITPDSISFIQDQDAIDVIKSKTVNKYNSNKDADIFEKNRSWKLKQIREMHKRIYHFRQSAIEIFFYE</sequence>
<dbReference type="OrthoDB" id="26681at2759"/>
<feature type="region of interest" description="Disordered" evidence="1">
    <location>
        <begin position="2742"/>
        <end position="2763"/>
    </location>
</feature>
<comment type="caution">
    <text evidence="3">The sequence shown here is derived from an EMBL/GenBank/DDBJ whole genome shotgun (WGS) entry which is preliminary data.</text>
</comment>
<dbReference type="InterPro" id="IPR011993">
    <property type="entry name" value="PH-like_dom_sf"/>
</dbReference>
<feature type="region of interest" description="Disordered" evidence="1">
    <location>
        <begin position="1895"/>
        <end position="1918"/>
    </location>
</feature>
<organism evidence="3 4">
    <name type="scientific">Anaeramoeba ignava</name>
    <name type="common">Anaerobic marine amoeba</name>
    <dbReference type="NCBI Taxonomy" id="1746090"/>
    <lineage>
        <taxon>Eukaryota</taxon>
        <taxon>Metamonada</taxon>
        <taxon>Anaeramoebidae</taxon>
        <taxon>Anaeramoeba</taxon>
    </lineage>
</organism>
<name>A0A9Q0LLR0_ANAIG</name>
<dbReference type="GO" id="GO:0016020">
    <property type="term" value="C:membrane"/>
    <property type="evidence" value="ECO:0007669"/>
    <property type="project" value="TreeGrafter"/>
</dbReference>
<feature type="compositionally biased region" description="Basic and acidic residues" evidence="1">
    <location>
        <begin position="1895"/>
        <end position="1905"/>
    </location>
</feature>
<dbReference type="Gene3D" id="2.30.29.30">
    <property type="entry name" value="Pleckstrin-homology domain (PH domain)/Phosphotyrosine-binding domain (PTB)"/>
    <property type="match status" value="1"/>
</dbReference>
<feature type="region of interest" description="Disordered" evidence="1">
    <location>
        <begin position="1612"/>
        <end position="1631"/>
    </location>
</feature>
<evidence type="ECO:0000313" key="3">
    <source>
        <dbReference type="EMBL" id="KAJ5075157.1"/>
    </source>
</evidence>
<proteinExistence type="predicted"/>
<dbReference type="GO" id="GO:0019901">
    <property type="term" value="F:protein kinase binding"/>
    <property type="evidence" value="ECO:0007669"/>
    <property type="project" value="TreeGrafter"/>
</dbReference>
<dbReference type="SUPFAM" id="SSF50729">
    <property type="entry name" value="PH domain-like"/>
    <property type="match status" value="1"/>
</dbReference>
<feature type="region of interest" description="Disordered" evidence="1">
    <location>
        <begin position="8"/>
        <end position="42"/>
    </location>
</feature>
<dbReference type="PANTHER" id="PTHR13743">
    <property type="entry name" value="BEIGE/BEACH-RELATED"/>
    <property type="match status" value="1"/>
</dbReference>
<dbReference type="SUPFAM" id="SSF49899">
    <property type="entry name" value="Concanavalin A-like lectins/glucanases"/>
    <property type="match status" value="1"/>
</dbReference>
<dbReference type="GO" id="GO:0008104">
    <property type="term" value="P:intracellular protein localization"/>
    <property type="evidence" value="ECO:0007669"/>
    <property type="project" value="TreeGrafter"/>
</dbReference>
<dbReference type="Proteomes" id="UP001149090">
    <property type="component" value="Unassembled WGS sequence"/>
</dbReference>
<dbReference type="Gene3D" id="2.60.120.200">
    <property type="match status" value="1"/>
</dbReference>
<dbReference type="EMBL" id="JAPDFW010000066">
    <property type="protein sequence ID" value="KAJ5075157.1"/>
    <property type="molecule type" value="Genomic_DNA"/>
</dbReference>
<evidence type="ECO:0000313" key="4">
    <source>
        <dbReference type="Proteomes" id="UP001149090"/>
    </source>
</evidence>
<evidence type="ECO:0000256" key="1">
    <source>
        <dbReference type="SAM" id="MobiDB-lite"/>
    </source>
</evidence>
<keyword evidence="4" id="KW-1185">Reference proteome</keyword>
<gene>
    <name evidence="3" type="ORF">M0811_07508</name>
</gene>
<evidence type="ECO:0000259" key="2">
    <source>
        <dbReference type="PROSITE" id="PS51783"/>
    </source>
</evidence>
<accession>A0A9Q0LLR0</accession>
<dbReference type="Pfam" id="PF15787">
    <property type="entry name" value="DUF4704"/>
    <property type="match status" value="2"/>
</dbReference>
<dbReference type="InterPro" id="IPR013320">
    <property type="entry name" value="ConA-like_dom_sf"/>
</dbReference>
<dbReference type="InterPro" id="IPR023362">
    <property type="entry name" value="PH-BEACH_dom"/>
</dbReference>
<feature type="domain" description="BEACH-type PH" evidence="2">
    <location>
        <begin position="2799"/>
        <end position="2891"/>
    </location>
</feature>
<dbReference type="InterPro" id="IPR050865">
    <property type="entry name" value="BEACH_Domain"/>
</dbReference>
<dbReference type="Pfam" id="PF16057">
    <property type="entry name" value="DUF4800"/>
    <property type="match status" value="1"/>
</dbReference>
<dbReference type="Pfam" id="PF14844">
    <property type="entry name" value="PH_BEACH"/>
    <property type="match status" value="1"/>
</dbReference>
<dbReference type="InterPro" id="IPR031570">
    <property type="entry name" value="NBEA/BDCP_DUF4704"/>
</dbReference>
<protein>
    <submittedName>
        <fullName evidence="3">Beach domain-containing protein lvsc</fullName>
    </submittedName>
</protein>
<dbReference type="GO" id="GO:0005829">
    <property type="term" value="C:cytosol"/>
    <property type="evidence" value="ECO:0007669"/>
    <property type="project" value="TreeGrafter"/>
</dbReference>
<feature type="compositionally biased region" description="Polar residues" evidence="1">
    <location>
        <begin position="14"/>
        <end position="29"/>
    </location>
</feature>
<dbReference type="PROSITE" id="PS51783">
    <property type="entry name" value="PH_BEACH"/>
    <property type="match status" value="1"/>
</dbReference>